<reference evidence="2" key="1">
    <citation type="journal article" date="2019" name="Int. J. Syst. Evol. Microbiol.">
        <title>The Global Catalogue of Microorganisms (GCM) 10K type strain sequencing project: providing services to taxonomists for standard genome sequencing and annotation.</title>
        <authorList>
            <consortium name="The Broad Institute Genomics Platform"/>
            <consortium name="The Broad Institute Genome Sequencing Center for Infectious Disease"/>
            <person name="Wu L."/>
            <person name="Ma J."/>
        </authorList>
    </citation>
    <scope>NUCLEOTIDE SEQUENCE [LARGE SCALE GENOMIC DNA]</scope>
    <source>
        <strain evidence="2">JCM 17688</strain>
    </source>
</reference>
<gene>
    <name evidence="1" type="ORF">GCM10023147_00930</name>
</gene>
<dbReference type="EMBL" id="BAABFR010000001">
    <property type="protein sequence ID" value="GAA4382767.1"/>
    <property type="molecule type" value="Genomic_DNA"/>
</dbReference>
<name>A0ABP8J0J9_9ACTN</name>
<dbReference type="Proteomes" id="UP001500635">
    <property type="component" value="Unassembled WGS sequence"/>
</dbReference>
<comment type="caution">
    <text evidence="1">The sequence shown here is derived from an EMBL/GenBank/DDBJ whole genome shotgun (WGS) entry which is preliminary data.</text>
</comment>
<organism evidence="1 2">
    <name type="scientific">Tsukamurella soli</name>
    <dbReference type="NCBI Taxonomy" id="644556"/>
    <lineage>
        <taxon>Bacteria</taxon>
        <taxon>Bacillati</taxon>
        <taxon>Actinomycetota</taxon>
        <taxon>Actinomycetes</taxon>
        <taxon>Mycobacteriales</taxon>
        <taxon>Tsukamurellaceae</taxon>
        <taxon>Tsukamurella</taxon>
    </lineage>
</organism>
<accession>A0ABP8J0J9</accession>
<sequence length="321" mass="31986">MVSLVDGIPLAEAVRDAAAAVSDGSWAGVAGGGWGVIGAVGDLVADPVGTIAGAGFGWIFEHVPVLREALDKVSGDPNAVEALCTAWSDDVAGPLVGVAAAFANAVSGTEDAWTGPAADAYRAAGAELAGHVEAVADAARGAAAGVRMAGTLVLEVRTWIRDQLAQFAEWLAVGYAIAAASAVPTGGASVATWINGAVAKGARLAQRFTGRIDDLMRKFEALVGHLGRLGEAVRELRRTSGRVHAAVGRARVHGESGTATDVAAAGVVARHAAATPSLVEIAKDAGKSGALAVAKSMGDGWKTFAATDSGASTAGGRAPPR</sequence>
<protein>
    <recommendedName>
        <fullName evidence="3">PPE family protein</fullName>
    </recommendedName>
</protein>
<evidence type="ECO:0000313" key="1">
    <source>
        <dbReference type="EMBL" id="GAA4382767.1"/>
    </source>
</evidence>
<keyword evidence="2" id="KW-1185">Reference proteome</keyword>
<evidence type="ECO:0008006" key="3">
    <source>
        <dbReference type="Google" id="ProtNLM"/>
    </source>
</evidence>
<evidence type="ECO:0000313" key="2">
    <source>
        <dbReference type="Proteomes" id="UP001500635"/>
    </source>
</evidence>
<proteinExistence type="predicted"/>